<keyword evidence="1" id="KW-1133">Transmembrane helix</keyword>
<dbReference type="Proteomes" id="UP000828390">
    <property type="component" value="Unassembled WGS sequence"/>
</dbReference>
<keyword evidence="3" id="KW-1185">Reference proteome</keyword>
<dbReference type="EMBL" id="JAIWYP010000008">
    <property type="protein sequence ID" value="KAH3779490.1"/>
    <property type="molecule type" value="Genomic_DNA"/>
</dbReference>
<organism evidence="2 3">
    <name type="scientific">Dreissena polymorpha</name>
    <name type="common">Zebra mussel</name>
    <name type="synonym">Mytilus polymorpha</name>
    <dbReference type="NCBI Taxonomy" id="45954"/>
    <lineage>
        <taxon>Eukaryota</taxon>
        <taxon>Metazoa</taxon>
        <taxon>Spiralia</taxon>
        <taxon>Lophotrochozoa</taxon>
        <taxon>Mollusca</taxon>
        <taxon>Bivalvia</taxon>
        <taxon>Autobranchia</taxon>
        <taxon>Heteroconchia</taxon>
        <taxon>Euheterodonta</taxon>
        <taxon>Imparidentia</taxon>
        <taxon>Neoheterodontei</taxon>
        <taxon>Myida</taxon>
        <taxon>Dreissenoidea</taxon>
        <taxon>Dreissenidae</taxon>
        <taxon>Dreissena</taxon>
    </lineage>
</organism>
<accession>A0A9D4EK25</accession>
<name>A0A9D4EK25_DREPO</name>
<proteinExistence type="predicted"/>
<evidence type="ECO:0000313" key="3">
    <source>
        <dbReference type="Proteomes" id="UP000828390"/>
    </source>
</evidence>
<keyword evidence="1" id="KW-0812">Transmembrane</keyword>
<reference evidence="2" key="1">
    <citation type="journal article" date="2019" name="bioRxiv">
        <title>The Genome of the Zebra Mussel, Dreissena polymorpha: A Resource for Invasive Species Research.</title>
        <authorList>
            <person name="McCartney M.A."/>
            <person name="Auch B."/>
            <person name="Kono T."/>
            <person name="Mallez S."/>
            <person name="Zhang Y."/>
            <person name="Obille A."/>
            <person name="Becker A."/>
            <person name="Abrahante J.E."/>
            <person name="Garbe J."/>
            <person name="Badalamenti J.P."/>
            <person name="Herman A."/>
            <person name="Mangelson H."/>
            <person name="Liachko I."/>
            <person name="Sullivan S."/>
            <person name="Sone E.D."/>
            <person name="Koren S."/>
            <person name="Silverstein K.A.T."/>
            <person name="Beckman K.B."/>
            <person name="Gohl D.M."/>
        </authorList>
    </citation>
    <scope>NUCLEOTIDE SEQUENCE</scope>
    <source>
        <strain evidence="2">Duluth1</strain>
        <tissue evidence="2">Whole animal</tissue>
    </source>
</reference>
<gene>
    <name evidence="2" type="ORF">DPMN_157293</name>
</gene>
<evidence type="ECO:0000313" key="2">
    <source>
        <dbReference type="EMBL" id="KAH3779490.1"/>
    </source>
</evidence>
<dbReference type="AlphaFoldDB" id="A0A9D4EK25"/>
<evidence type="ECO:0000256" key="1">
    <source>
        <dbReference type="SAM" id="Phobius"/>
    </source>
</evidence>
<sequence length="85" mass="9341">MSPIRNGKYTRQNDSKGVDTSVLIFVAALVALAFFQVSGSEGPTRQHTRTAIFTNFDHFVVLAIGHVGDIHSNKHATTTIWQKSV</sequence>
<protein>
    <submittedName>
        <fullName evidence="2">Uncharacterized protein</fullName>
    </submittedName>
</protein>
<reference evidence="2" key="2">
    <citation type="submission" date="2020-11" db="EMBL/GenBank/DDBJ databases">
        <authorList>
            <person name="McCartney M.A."/>
            <person name="Auch B."/>
            <person name="Kono T."/>
            <person name="Mallez S."/>
            <person name="Becker A."/>
            <person name="Gohl D.M."/>
            <person name="Silverstein K.A.T."/>
            <person name="Koren S."/>
            <person name="Bechman K.B."/>
            <person name="Herman A."/>
            <person name="Abrahante J.E."/>
            <person name="Garbe J."/>
        </authorList>
    </citation>
    <scope>NUCLEOTIDE SEQUENCE</scope>
    <source>
        <strain evidence="2">Duluth1</strain>
        <tissue evidence="2">Whole animal</tissue>
    </source>
</reference>
<comment type="caution">
    <text evidence="2">The sequence shown here is derived from an EMBL/GenBank/DDBJ whole genome shotgun (WGS) entry which is preliminary data.</text>
</comment>
<feature type="transmembrane region" description="Helical" evidence="1">
    <location>
        <begin position="20"/>
        <end position="39"/>
    </location>
</feature>
<keyword evidence="1" id="KW-0472">Membrane</keyword>